<evidence type="ECO:0000313" key="2">
    <source>
        <dbReference type="EMBL" id="KAJ7381487.1"/>
    </source>
</evidence>
<accession>A0A9W9ZGW7</accession>
<keyword evidence="3" id="KW-1185">Reference proteome</keyword>
<protein>
    <submittedName>
        <fullName evidence="2">Serologically defined colon cancer antigen 3</fullName>
    </submittedName>
</protein>
<evidence type="ECO:0000313" key="3">
    <source>
        <dbReference type="Proteomes" id="UP001163046"/>
    </source>
</evidence>
<feature type="compositionally biased region" description="Acidic residues" evidence="1">
    <location>
        <begin position="143"/>
        <end position="157"/>
    </location>
</feature>
<feature type="compositionally biased region" description="Polar residues" evidence="1">
    <location>
        <begin position="117"/>
        <end position="129"/>
    </location>
</feature>
<name>A0A9W9ZGW7_9CNID</name>
<feature type="region of interest" description="Disordered" evidence="1">
    <location>
        <begin position="111"/>
        <end position="169"/>
    </location>
</feature>
<dbReference type="AlphaFoldDB" id="A0A9W9ZGW7"/>
<feature type="compositionally biased region" description="Basic and acidic residues" evidence="1">
    <location>
        <begin position="70"/>
        <end position="79"/>
    </location>
</feature>
<gene>
    <name evidence="2" type="primary">SDCCAG3_2</name>
    <name evidence="2" type="ORF">OS493_001632</name>
</gene>
<comment type="caution">
    <text evidence="2">The sequence shown here is derived from an EMBL/GenBank/DDBJ whole genome shotgun (WGS) entry which is preliminary data.</text>
</comment>
<organism evidence="2 3">
    <name type="scientific">Desmophyllum pertusum</name>
    <dbReference type="NCBI Taxonomy" id="174260"/>
    <lineage>
        <taxon>Eukaryota</taxon>
        <taxon>Metazoa</taxon>
        <taxon>Cnidaria</taxon>
        <taxon>Anthozoa</taxon>
        <taxon>Hexacorallia</taxon>
        <taxon>Scleractinia</taxon>
        <taxon>Caryophylliina</taxon>
        <taxon>Caryophylliidae</taxon>
        <taxon>Desmophyllum</taxon>
    </lineage>
</organism>
<dbReference type="EMBL" id="MU826350">
    <property type="protein sequence ID" value="KAJ7381487.1"/>
    <property type="molecule type" value="Genomic_DNA"/>
</dbReference>
<feature type="region of interest" description="Disordered" evidence="1">
    <location>
        <begin position="194"/>
        <end position="216"/>
    </location>
</feature>
<reference evidence="2" key="1">
    <citation type="submission" date="2023-01" db="EMBL/GenBank/DDBJ databases">
        <title>Genome assembly of the deep-sea coral Lophelia pertusa.</title>
        <authorList>
            <person name="Herrera S."/>
            <person name="Cordes E."/>
        </authorList>
    </citation>
    <scope>NUCLEOTIDE SEQUENCE</scope>
    <source>
        <strain evidence="2">USNM1676648</strain>
        <tissue evidence="2">Polyp</tissue>
    </source>
</reference>
<feature type="region of interest" description="Disordered" evidence="1">
    <location>
        <begin position="1"/>
        <end position="79"/>
    </location>
</feature>
<dbReference type="Proteomes" id="UP001163046">
    <property type="component" value="Unassembled WGS sequence"/>
</dbReference>
<dbReference type="OrthoDB" id="6499155at2759"/>
<evidence type="ECO:0000256" key="1">
    <source>
        <dbReference type="SAM" id="MobiDB-lite"/>
    </source>
</evidence>
<feature type="compositionally biased region" description="Basic and acidic residues" evidence="1">
    <location>
        <begin position="54"/>
        <end position="63"/>
    </location>
</feature>
<proteinExistence type="predicted"/>
<sequence>MAEEGGSNRSNDSHSRNNPFSFKTFVKSKQETNSPKTKKKQDKLDSKASALNQRKRDNLKDEAPFPEINKQVDDGDRKEEANPFSFKAFLSDDLASRNKRVLQIIDDEVHEVKTDQENTPINGDENGQLNMLDGNVVTKNDSDSTDSESESGSEDISDAAGQSPVSGSINYFVAPLDSSETQAMVIEELNQLKEENEKLRRDLQESNQARDEEKKR</sequence>